<feature type="region of interest" description="Disordered" evidence="1">
    <location>
        <begin position="183"/>
        <end position="214"/>
    </location>
</feature>
<name>A0A139AFQ6_GONPJ</name>
<evidence type="ECO:0000313" key="2">
    <source>
        <dbReference type="EMBL" id="KXS15636.1"/>
    </source>
</evidence>
<gene>
    <name evidence="2" type="ORF">M427DRAFT_135082</name>
</gene>
<dbReference type="AlphaFoldDB" id="A0A139AFQ6"/>
<evidence type="ECO:0000256" key="1">
    <source>
        <dbReference type="SAM" id="MobiDB-lite"/>
    </source>
</evidence>
<keyword evidence="3" id="KW-1185">Reference proteome</keyword>
<dbReference type="EMBL" id="KQ965761">
    <property type="protein sequence ID" value="KXS15636.1"/>
    <property type="molecule type" value="Genomic_DNA"/>
</dbReference>
<protein>
    <submittedName>
        <fullName evidence="2">Uncharacterized protein</fullName>
    </submittedName>
</protein>
<feature type="region of interest" description="Disordered" evidence="1">
    <location>
        <begin position="1"/>
        <end position="44"/>
    </location>
</feature>
<organism evidence="2 3">
    <name type="scientific">Gonapodya prolifera (strain JEL478)</name>
    <name type="common">Monoblepharis prolifera</name>
    <dbReference type="NCBI Taxonomy" id="1344416"/>
    <lineage>
        <taxon>Eukaryota</taxon>
        <taxon>Fungi</taxon>
        <taxon>Fungi incertae sedis</taxon>
        <taxon>Chytridiomycota</taxon>
        <taxon>Chytridiomycota incertae sedis</taxon>
        <taxon>Monoblepharidomycetes</taxon>
        <taxon>Monoblepharidales</taxon>
        <taxon>Gonapodyaceae</taxon>
        <taxon>Gonapodya</taxon>
    </lineage>
</organism>
<feature type="compositionally biased region" description="Low complexity" evidence="1">
    <location>
        <begin position="16"/>
        <end position="31"/>
    </location>
</feature>
<reference evidence="2 3" key="1">
    <citation type="journal article" date="2015" name="Genome Biol. Evol.">
        <title>Phylogenomic analyses indicate that early fungi evolved digesting cell walls of algal ancestors of land plants.</title>
        <authorList>
            <person name="Chang Y."/>
            <person name="Wang S."/>
            <person name="Sekimoto S."/>
            <person name="Aerts A.L."/>
            <person name="Choi C."/>
            <person name="Clum A."/>
            <person name="LaButti K.M."/>
            <person name="Lindquist E.A."/>
            <person name="Yee Ngan C."/>
            <person name="Ohm R.A."/>
            <person name="Salamov A.A."/>
            <person name="Grigoriev I.V."/>
            <person name="Spatafora J.W."/>
            <person name="Berbee M.L."/>
        </authorList>
    </citation>
    <scope>NUCLEOTIDE SEQUENCE [LARGE SCALE GENOMIC DNA]</scope>
    <source>
        <strain evidence="2 3">JEL478</strain>
    </source>
</reference>
<proteinExistence type="predicted"/>
<dbReference type="Proteomes" id="UP000070544">
    <property type="component" value="Unassembled WGS sequence"/>
</dbReference>
<sequence>MATAPADSGCVSPVWSSPSASASSSLETSSARTYFVSPPAETSPTLRWASKNADALRVELERLHFGGGGGGSTAGSKAAEQHLATAARVHAAQRNRQQQRHTHEHAIPVHRVLSSSSSSSAVHLQASAASDDAESQFELPFIEDDNDDGRHAQRLVQKAASFSRVHLHPVPVRTHTHPLPVAAVTHSPHAPQPPPAAPAAPSRGPHKSQSLTYTDLTSFQPYDRTLVSSEADRLSLLSYPGSTVFPPHRPSLSFSRPSNAYSSTSTLDTLYVPEDAGDAEYVLEWKNGSDSAYKEIMGMLGREEWSVQRGWAYKKTNVDSLQWSISYVPGKFDNVIADTSGALPRLELTLFYNSLPLFLTATQTLPARLPNLRIPTFVSHIVSTLPFATEWAQIISPGPARLWCNTYRLALIVRAQGEDLSPRCRGILQAWAAEVWRTERLVRSSAVVGALSKAAKEGITHVGIMHRLREDVCPRKRAEKAQREMAKGL</sequence>
<accession>A0A139AFQ6</accession>
<dbReference type="OrthoDB" id="2178379at2759"/>
<evidence type="ECO:0000313" key="3">
    <source>
        <dbReference type="Proteomes" id="UP000070544"/>
    </source>
</evidence>